<sequence length="110" mass="11748">MAAALRDTLTTLEGCESVEATCRRSGPISGAQCVVTLHTTSTDPASRARLLRAALSRCAVVLASSALRGQLYLYCYDGDGMRHTVDEVDDDLGAAISFDRLAVREGLQRS</sequence>
<proteinExistence type="predicted"/>
<name>A0A3M0G880_9ACTN</name>
<organism evidence="1 2">
    <name type="scientific">Tessaracoccus antarcticus</name>
    <dbReference type="NCBI Taxonomy" id="2479848"/>
    <lineage>
        <taxon>Bacteria</taxon>
        <taxon>Bacillati</taxon>
        <taxon>Actinomycetota</taxon>
        <taxon>Actinomycetes</taxon>
        <taxon>Propionibacteriales</taxon>
        <taxon>Propionibacteriaceae</taxon>
        <taxon>Tessaracoccus</taxon>
    </lineage>
</organism>
<accession>A0A3M0G880</accession>
<dbReference type="AlphaFoldDB" id="A0A3M0G880"/>
<protein>
    <submittedName>
        <fullName evidence="1">Uncharacterized protein</fullName>
    </submittedName>
</protein>
<reference evidence="1 2" key="1">
    <citation type="submission" date="2018-10" db="EMBL/GenBank/DDBJ databases">
        <title>Tessaracoccus antarcticuss sp. nov., isolated from sediment.</title>
        <authorList>
            <person name="Zhou L.Y."/>
            <person name="Du Z.J."/>
        </authorList>
    </citation>
    <scope>NUCLEOTIDE SEQUENCE [LARGE SCALE GENOMIC DNA]</scope>
    <source>
        <strain evidence="1 2">JDX10</strain>
    </source>
</reference>
<gene>
    <name evidence="1" type="ORF">EAX62_00780</name>
</gene>
<keyword evidence="2" id="KW-1185">Reference proteome</keyword>
<dbReference type="Proteomes" id="UP000275256">
    <property type="component" value="Unassembled WGS sequence"/>
</dbReference>
<comment type="caution">
    <text evidence="1">The sequence shown here is derived from an EMBL/GenBank/DDBJ whole genome shotgun (WGS) entry which is preliminary data.</text>
</comment>
<dbReference type="EMBL" id="REFW01000001">
    <property type="protein sequence ID" value="RMB61241.1"/>
    <property type="molecule type" value="Genomic_DNA"/>
</dbReference>
<evidence type="ECO:0000313" key="2">
    <source>
        <dbReference type="Proteomes" id="UP000275256"/>
    </source>
</evidence>
<evidence type="ECO:0000313" key="1">
    <source>
        <dbReference type="EMBL" id="RMB61241.1"/>
    </source>
</evidence>